<dbReference type="EMBL" id="JAPQKS010000004">
    <property type="protein sequence ID" value="KAJ5232319.1"/>
    <property type="molecule type" value="Genomic_DNA"/>
</dbReference>
<evidence type="ECO:0000256" key="6">
    <source>
        <dbReference type="SAM" id="MobiDB-lite"/>
    </source>
</evidence>
<comment type="caution">
    <text evidence="8">The sequence shown here is derived from an EMBL/GenBank/DDBJ whole genome shotgun (WGS) entry which is preliminary data.</text>
</comment>
<dbReference type="Proteomes" id="UP001150941">
    <property type="component" value="Unassembled WGS sequence"/>
</dbReference>
<organism evidence="8 9">
    <name type="scientific">Penicillium chermesinum</name>
    <dbReference type="NCBI Taxonomy" id="63820"/>
    <lineage>
        <taxon>Eukaryota</taxon>
        <taxon>Fungi</taxon>
        <taxon>Dikarya</taxon>
        <taxon>Ascomycota</taxon>
        <taxon>Pezizomycotina</taxon>
        <taxon>Eurotiomycetes</taxon>
        <taxon>Eurotiomycetidae</taxon>
        <taxon>Eurotiales</taxon>
        <taxon>Aspergillaceae</taxon>
        <taxon>Penicillium</taxon>
    </lineage>
</organism>
<dbReference type="PANTHER" id="PTHR47338">
    <property type="entry name" value="ZN(II)2CYS6 TRANSCRIPTION FACTOR (EUROFUNG)-RELATED"/>
    <property type="match status" value="1"/>
</dbReference>
<dbReference type="GeneID" id="83201875"/>
<comment type="subcellular location">
    <subcellularLocation>
        <location evidence="1">Nucleus</location>
    </subcellularLocation>
</comment>
<dbReference type="InterPro" id="IPR007219">
    <property type="entry name" value="XnlR_reg_dom"/>
</dbReference>
<evidence type="ECO:0000256" key="1">
    <source>
        <dbReference type="ARBA" id="ARBA00004123"/>
    </source>
</evidence>
<evidence type="ECO:0000256" key="5">
    <source>
        <dbReference type="ARBA" id="ARBA00023242"/>
    </source>
</evidence>
<evidence type="ECO:0000313" key="9">
    <source>
        <dbReference type="Proteomes" id="UP001150941"/>
    </source>
</evidence>
<protein>
    <recommendedName>
        <fullName evidence="7">Xylanolytic transcriptional activator regulatory domain-containing protein</fullName>
    </recommendedName>
</protein>
<keyword evidence="3" id="KW-0805">Transcription regulation</keyword>
<dbReference type="RefSeq" id="XP_058330312.1">
    <property type="nucleotide sequence ID" value="XM_058474572.1"/>
</dbReference>
<keyword evidence="4" id="KW-0804">Transcription</keyword>
<keyword evidence="9" id="KW-1185">Reference proteome</keyword>
<accession>A0A9W9NYX7</accession>
<evidence type="ECO:0000256" key="3">
    <source>
        <dbReference type="ARBA" id="ARBA00023015"/>
    </source>
</evidence>
<evidence type="ECO:0000256" key="4">
    <source>
        <dbReference type="ARBA" id="ARBA00023163"/>
    </source>
</evidence>
<reference evidence="8" key="1">
    <citation type="submission" date="2022-11" db="EMBL/GenBank/DDBJ databases">
        <authorList>
            <person name="Petersen C."/>
        </authorList>
    </citation>
    <scope>NUCLEOTIDE SEQUENCE</scope>
    <source>
        <strain evidence="8">IBT 19713</strain>
    </source>
</reference>
<dbReference type="GO" id="GO:0005634">
    <property type="term" value="C:nucleus"/>
    <property type="evidence" value="ECO:0007669"/>
    <property type="project" value="UniProtKB-SubCell"/>
</dbReference>
<reference evidence="8" key="2">
    <citation type="journal article" date="2023" name="IMA Fungus">
        <title>Comparative genomic study of the Penicillium genus elucidates a diverse pangenome and 15 lateral gene transfer events.</title>
        <authorList>
            <person name="Petersen C."/>
            <person name="Sorensen T."/>
            <person name="Nielsen M.R."/>
            <person name="Sondergaard T.E."/>
            <person name="Sorensen J.L."/>
            <person name="Fitzpatrick D.A."/>
            <person name="Frisvad J.C."/>
            <person name="Nielsen K.L."/>
        </authorList>
    </citation>
    <scope>NUCLEOTIDE SEQUENCE</scope>
    <source>
        <strain evidence="8">IBT 19713</strain>
    </source>
</reference>
<sequence length="500" mass="56054">MASRKNSSSASPSPDQVFLDACTVYFRHCHNKPFSFFNAILFDQKVHNNQAPLHLRLALIASATRYSSSSQWKERKQSTIDGYAEGSWKIITAPNVIDESDDVTVIQSLALLGVIDATAGRRRHAWVKIGMAIRIAQDMQMMFEPSPELPDLEQDERRNLFWSLYLLDRFVCCSFQRPPAIHDSDCLLNLATHHRNGKMIPPLTLAKLLTARNRKELPSSGMFGVSTGLAALLGRTISCMMRNPQVELPWTPGSTYRAIYQDLEYFKEIAVKNGPGLAEPNQARPMADPPNPDREQIAHMILSNTLYHLANCILAHPFLVALKIQSIPSADIPETWLEETRSRCVEHAGSLITVLVEAKAAGYMPITSVYSYCMLVASTVHALFIYSEATSTREGSAKYLKMSLSYLSEMSELWDNAQIMSNALKYFIVQCSRYSSILLHGFPSSYRTNRDRNFNPKINRGLLGNDGSTKPSFQDGKPQINRNSRFGRDQPCLYDAASAS</sequence>
<feature type="region of interest" description="Disordered" evidence="6">
    <location>
        <begin position="459"/>
        <end position="489"/>
    </location>
</feature>
<dbReference type="CDD" id="cd12148">
    <property type="entry name" value="fungal_TF_MHR"/>
    <property type="match status" value="1"/>
</dbReference>
<evidence type="ECO:0000313" key="8">
    <source>
        <dbReference type="EMBL" id="KAJ5232319.1"/>
    </source>
</evidence>
<name>A0A9W9NYX7_9EURO</name>
<keyword evidence="5" id="KW-0539">Nucleus</keyword>
<feature type="domain" description="Xylanolytic transcriptional activator regulatory" evidence="7">
    <location>
        <begin position="125"/>
        <end position="197"/>
    </location>
</feature>
<evidence type="ECO:0000256" key="2">
    <source>
        <dbReference type="ARBA" id="ARBA00022723"/>
    </source>
</evidence>
<dbReference type="GO" id="GO:0006351">
    <property type="term" value="P:DNA-templated transcription"/>
    <property type="evidence" value="ECO:0007669"/>
    <property type="project" value="InterPro"/>
</dbReference>
<keyword evidence="2" id="KW-0479">Metal-binding</keyword>
<dbReference type="SMART" id="SM00906">
    <property type="entry name" value="Fungal_trans"/>
    <property type="match status" value="1"/>
</dbReference>
<dbReference type="AlphaFoldDB" id="A0A9W9NYX7"/>
<dbReference type="GO" id="GO:0008270">
    <property type="term" value="F:zinc ion binding"/>
    <property type="evidence" value="ECO:0007669"/>
    <property type="project" value="InterPro"/>
</dbReference>
<proteinExistence type="predicted"/>
<gene>
    <name evidence="8" type="ORF">N7468_005275</name>
</gene>
<dbReference type="GO" id="GO:0000981">
    <property type="term" value="F:DNA-binding transcription factor activity, RNA polymerase II-specific"/>
    <property type="evidence" value="ECO:0007669"/>
    <property type="project" value="InterPro"/>
</dbReference>
<dbReference type="OrthoDB" id="424974at2759"/>
<dbReference type="PANTHER" id="PTHR47338:SF4">
    <property type="entry name" value="ZN(II)2CYS6 TRANSCRIPTION FACTOR (EUROFUNG)"/>
    <property type="match status" value="1"/>
</dbReference>
<dbReference type="Pfam" id="PF04082">
    <property type="entry name" value="Fungal_trans"/>
    <property type="match status" value="1"/>
</dbReference>
<dbReference type="GO" id="GO:0003677">
    <property type="term" value="F:DNA binding"/>
    <property type="evidence" value="ECO:0007669"/>
    <property type="project" value="InterPro"/>
</dbReference>
<evidence type="ECO:0000259" key="7">
    <source>
        <dbReference type="SMART" id="SM00906"/>
    </source>
</evidence>
<dbReference type="InterPro" id="IPR050815">
    <property type="entry name" value="TF_fung"/>
</dbReference>